<feature type="non-terminal residue" evidence="2">
    <location>
        <position position="1"/>
    </location>
</feature>
<accession>A0AAD6YZ70</accession>
<evidence type="ECO:0000313" key="3">
    <source>
        <dbReference type="Proteomes" id="UP001218218"/>
    </source>
</evidence>
<feature type="region of interest" description="Disordered" evidence="1">
    <location>
        <begin position="97"/>
        <end position="120"/>
    </location>
</feature>
<gene>
    <name evidence="2" type="ORF">DFH08DRAFT_724165</name>
</gene>
<keyword evidence="3" id="KW-1185">Reference proteome</keyword>
<evidence type="ECO:0000313" key="2">
    <source>
        <dbReference type="EMBL" id="KAJ7301543.1"/>
    </source>
</evidence>
<comment type="caution">
    <text evidence="2">The sequence shown here is derived from an EMBL/GenBank/DDBJ whole genome shotgun (WGS) entry which is preliminary data.</text>
</comment>
<feature type="compositionally biased region" description="Acidic residues" evidence="1">
    <location>
        <begin position="105"/>
        <end position="120"/>
    </location>
</feature>
<name>A0AAD6YZ70_9AGAR</name>
<dbReference type="Proteomes" id="UP001218218">
    <property type="component" value="Unassembled WGS sequence"/>
</dbReference>
<dbReference type="AlphaFoldDB" id="A0AAD6YZ70"/>
<sequence length="120" mass="13448">GASDDEEDDGSTGTIRPRQGLVKSKEIWRKVFLKWVLDAREADGLSDDEEADEPVRARENRLPLPLSKLFGEDAPRPADHRTRHTTFDREQLLMELLAAEHSSEEPDDGELSGSGDDYEG</sequence>
<organism evidence="2 3">
    <name type="scientific">Mycena albidolilacea</name>
    <dbReference type="NCBI Taxonomy" id="1033008"/>
    <lineage>
        <taxon>Eukaryota</taxon>
        <taxon>Fungi</taxon>
        <taxon>Dikarya</taxon>
        <taxon>Basidiomycota</taxon>
        <taxon>Agaricomycotina</taxon>
        <taxon>Agaricomycetes</taxon>
        <taxon>Agaricomycetidae</taxon>
        <taxon>Agaricales</taxon>
        <taxon>Marasmiineae</taxon>
        <taxon>Mycenaceae</taxon>
        <taxon>Mycena</taxon>
    </lineage>
</organism>
<protein>
    <submittedName>
        <fullName evidence="2">Uncharacterized protein</fullName>
    </submittedName>
</protein>
<reference evidence="2" key="1">
    <citation type="submission" date="2023-03" db="EMBL/GenBank/DDBJ databases">
        <title>Massive genome expansion in bonnet fungi (Mycena s.s.) driven by repeated elements and novel gene families across ecological guilds.</title>
        <authorList>
            <consortium name="Lawrence Berkeley National Laboratory"/>
            <person name="Harder C.B."/>
            <person name="Miyauchi S."/>
            <person name="Viragh M."/>
            <person name="Kuo A."/>
            <person name="Thoen E."/>
            <person name="Andreopoulos B."/>
            <person name="Lu D."/>
            <person name="Skrede I."/>
            <person name="Drula E."/>
            <person name="Henrissat B."/>
            <person name="Morin E."/>
            <person name="Kohler A."/>
            <person name="Barry K."/>
            <person name="LaButti K."/>
            <person name="Morin E."/>
            <person name="Salamov A."/>
            <person name="Lipzen A."/>
            <person name="Mereny Z."/>
            <person name="Hegedus B."/>
            <person name="Baldrian P."/>
            <person name="Stursova M."/>
            <person name="Weitz H."/>
            <person name="Taylor A."/>
            <person name="Grigoriev I.V."/>
            <person name="Nagy L.G."/>
            <person name="Martin F."/>
            <person name="Kauserud H."/>
        </authorList>
    </citation>
    <scope>NUCLEOTIDE SEQUENCE</scope>
    <source>
        <strain evidence="2">CBHHK002</strain>
    </source>
</reference>
<evidence type="ECO:0000256" key="1">
    <source>
        <dbReference type="SAM" id="MobiDB-lite"/>
    </source>
</evidence>
<dbReference type="EMBL" id="JARIHO010000132">
    <property type="protein sequence ID" value="KAJ7301543.1"/>
    <property type="molecule type" value="Genomic_DNA"/>
</dbReference>
<proteinExistence type="predicted"/>